<evidence type="ECO:0000313" key="1">
    <source>
        <dbReference type="EMBL" id="ATX81701.1"/>
    </source>
</evidence>
<dbReference type="KEGG" id="mfn:Ga0123462_0832"/>
<evidence type="ECO:0000313" key="2">
    <source>
        <dbReference type="Proteomes" id="UP000231637"/>
    </source>
</evidence>
<dbReference type="EMBL" id="CP018800">
    <property type="protein sequence ID" value="ATX81701.1"/>
    <property type="molecule type" value="Genomic_DNA"/>
</dbReference>
<gene>
    <name evidence="1" type="ORF">Ga0123462_0832</name>
</gene>
<sequence length="46" mass="5218">MVFLMVLFKTELDILLQPSLKMNYSTPVPTLDSYNKEVLAVAFPIS</sequence>
<dbReference type="AlphaFoldDB" id="A0A2K8L765"/>
<dbReference type="Proteomes" id="UP000231637">
    <property type="component" value="Chromosome"/>
</dbReference>
<name>A0A2K8L765_9PROT</name>
<accession>A0A2K8L765</accession>
<protein>
    <submittedName>
        <fullName evidence="1">Uncharacterized protein</fullName>
    </submittedName>
</protein>
<keyword evidence="2" id="KW-1185">Reference proteome</keyword>
<proteinExistence type="predicted"/>
<organism evidence="1 2">
    <name type="scientific">Mariprofundus ferrinatatus</name>
    <dbReference type="NCBI Taxonomy" id="1921087"/>
    <lineage>
        <taxon>Bacteria</taxon>
        <taxon>Pseudomonadati</taxon>
        <taxon>Pseudomonadota</taxon>
        <taxon>Candidatius Mariprofundia</taxon>
        <taxon>Mariprofundales</taxon>
        <taxon>Mariprofundaceae</taxon>
        <taxon>Mariprofundus</taxon>
    </lineage>
</organism>
<reference evidence="1 2" key="1">
    <citation type="submission" date="2016-12" db="EMBL/GenBank/DDBJ databases">
        <title>Isolation and genomic insights into novel planktonic Zetaproteobacteria from stratified waters of the Chesapeake Bay.</title>
        <authorList>
            <person name="McAllister S.M."/>
            <person name="Kato S."/>
            <person name="Chan C.S."/>
            <person name="Chiu B.K."/>
            <person name="Field E.K."/>
        </authorList>
    </citation>
    <scope>NUCLEOTIDE SEQUENCE [LARGE SCALE GENOMIC DNA]</scope>
    <source>
        <strain evidence="1 2">CP-8</strain>
    </source>
</reference>